<keyword evidence="1" id="KW-1133">Transmembrane helix</keyword>
<evidence type="ECO:0000256" key="1">
    <source>
        <dbReference type="SAM" id="Phobius"/>
    </source>
</evidence>
<feature type="transmembrane region" description="Helical" evidence="1">
    <location>
        <begin position="36"/>
        <end position="56"/>
    </location>
</feature>
<organism evidence="2 3">
    <name type="scientific">Paenisporosarcina quisquiliarum</name>
    <dbReference type="NCBI Taxonomy" id="365346"/>
    <lineage>
        <taxon>Bacteria</taxon>
        <taxon>Bacillati</taxon>
        <taxon>Bacillota</taxon>
        <taxon>Bacilli</taxon>
        <taxon>Bacillales</taxon>
        <taxon>Caryophanaceae</taxon>
        <taxon>Paenisporosarcina</taxon>
    </lineage>
</organism>
<evidence type="ECO:0000313" key="3">
    <source>
        <dbReference type="Proteomes" id="UP001152173"/>
    </source>
</evidence>
<keyword evidence="3" id="KW-1185">Reference proteome</keyword>
<feature type="transmembrane region" description="Helical" evidence="1">
    <location>
        <begin position="5"/>
        <end position="24"/>
    </location>
</feature>
<name>A0A9X3RCZ4_9BACL</name>
<accession>A0A9X3RCZ4</accession>
<comment type="caution">
    <text evidence="2">The sequence shown here is derived from an EMBL/GenBank/DDBJ whole genome shotgun (WGS) entry which is preliminary data.</text>
</comment>
<feature type="transmembrane region" description="Helical" evidence="1">
    <location>
        <begin position="68"/>
        <end position="88"/>
    </location>
</feature>
<dbReference type="SUPFAM" id="SSF81442">
    <property type="entry name" value="Cytochrome c oxidase subunit I-like"/>
    <property type="match status" value="1"/>
</dbReference>
<proteinExistence type="predicted"/>
<keyword evidence="1" id="KW-0812">Transmembrane</keyword>
<dbReference type="RefSeq" id="WP_269924938.1">
    <property type="nucleotide sequence ID" value="NZ_JAMKBJ010000001.1"/>
</dbReference>
<reference evidence="2" key="1">
    <citation type="submission" date="2022-05" db="EMBL/GenBank/DDBJ databases">
        <authorList>
            <person name="Colautti A."/>
            <person name="Iacumin L."/>
        </authorList>
    </citation>
    <scope>NUCLEOTIDE SEQUENCE</scope>
    <source>
        <strain evidence="2">SK 55</strain>
    </source>
</reference>
<feature type="transmembrane region" description="Helical" evidence="1">
    <location>
        <begin position="94"/>
        <end position="118"/>
    </location>
</feature>
<dbReference type="AlphaFoldDB" id="A0A9X3RCZ4"/>
<dbReference type="Proteomes" id="UP001152173">
    <property type="component" value="Unassembled WGS sequence"/>
</dbReference>
<keyword evidence="1" id="KW-0472">Membrane</keyword>
<gene>
    <name evidence="2" type="ORF">M9R32_01350</name>
</gene>
<dbReference type="InterPro" id="IPR036927">
    <property type="entry name" value="Cyt_c_oxase-like_su1_sf"/>
</dbReference>
<dbReference type="EMBL" id="JAMKBJ010000001">
    <property type="protein sequence ID" value="MCZ8535832.1"/>
    <property type="molecule type" value="Genomic_DNA"/>
</dbReference>
<sequence length="129" mass="14093">MGITFIKISVVYFSIGVILGMYMSMGHEYTLTGVHVHINLLGWASFALAGLIYYLFPKAGNHVLAKIHFWASNIGLPFMMIGLTTLLLSGNEQAIPIISIGATLVVISVILFTINVLLNVKFPVITVKQ</sequence>
<evidence type="ECO:0000313" key="2">
    <source>
        <dbReference type="EMBL" id="MCZ8535832.1"/>
    </source>
</evidence>
<dbReference type="Gene3D" id="1.20.210.10">
    <property type="entry name" value="Cytochrome c oxidase-like, subunit I domain"/>
    <property type="match status" value="1"/>
</dbReference>
<protein>
    <submittedName>
        <fullName evidence="2">Cytochrome-c oxidase</fullName>
    </submittedName>
</protein>